<organism evidence="1 2">
    <name type="scientific">Exidia glandulosa HHB12029</name>
    <dbReference type="NCBI Taxonomy" id="1314781"/>
    <lineage>
        <taxon>Eukaryota</taxon>
        <taxon>Fungi</taxon>
        <taxon>Dikarya</taxon>
        <taxon>Basidiomycota</taxon>
        <taxon>Agaricomycotina</taxon>
        <taxon>Agaricomycetes</taxon>
        <taxon>Auriculariales</taxon>
        <taxon>Exidiaceae</taxon>
        <taxon>Exidia</taxon>
    </lineage>
</organism>
<dbReference type="STRING" id="1314781.A0A165CY59"/>
<gene>
    <name evidence="1" type="ORF">EXIGLDRAFT_777580</name>
</gene>
<evidence type="ECO:0000313" key="1">
    <source>
        <dbReference type="EMBL" id="KZV83416.1"/>
    </source>
</evidence>
<sequence>MIGDMVPYVVSLAAHSPMFTYLPYRESDADVGWNASYTGSSVWPIIGPNRTDFHKDAAPAGTAYRRTRVAQASVSLTFEGTGAYMCFSNGGGDYTITLDGLLLNASAASPAIGSPCEKLNANTTFATDDLTYGNHTTVLTVTSAPPKDSDFRFLGGGVTLGLATNGFAVDDTTVIDDQDVGWHFVPPRTPGVRWDTHVVPGLFNTTVTFNCIYDHQYTATYTFNESLGVILTGEKRGPEEHTFSIAFDDEVHNLDSTSHWGDGDTIYFAKGNLDPTISHVLTIVNWNADKPDCTSIDEFGHNVDRFCCVSFDSLTLLKASPRGDTELHIADFNGHSQRPGQYGFRD</sequence>
<dbReference type="Proteomes" id="UP000077266">
    <property type="component" value="Unassembled WGS sequence"/>
</dbReference>
<protein>
    <submittedName>
        <fullName evidence="1">Uncharacterized protein</fullName>
    </submittedName>
</protein>
<evidence type="ECO:0000313" key="2">
    <source>
        <dbReference type="Proteomes" id="UP000077266"/>
    </source>
</evidence>
<reference evidence="1 2" key="1">
    <citation type="journal article" date="2016" name="Mol. Biol. Evol.">
        <title>Comparative Genomics of Early-Diverging Mushroom-Forming Fungi Provides Insights into the Origins of Lignocellulose Decay Capabilities.</title>
        <authorList>
            <person name="Nagy L.G."/>
            <person name="Riley R."/>
            <person name="Tritt A."/>
            <person name="Adam C."/>
            <person name="Daum C."/>
            <person name="Floudas D."/>
            <person name="Sun H."/>
            <person name="Yadav J.S."/>
            <person name="Pangilinan J."/>
            <person name="Larsson K.H."/>
            <person name="Matsuura K."/>
            <person name="Barry K."/>
            <person name="Labutti K."/>
            <person name="Kuo R."/>
            <person name="Ohm R.A."/>
            <person name="Bhattacharya S.S."/>
            <person name="Shirouzu T."/>
            <person name="Yoshinaga Y."/>
            <person name="Martin F.M."/>
            <person name="Grigoriev I.V."/>
            <person name="Hibbett D.S."/>
        </authorList>
    </citation>
    <scope>NUCLEOTIDE SEQUENCE [LARGE SCALE GENOMIC DNA]</scope>
    <source>
        <strain evidence="1 2">HHB12029</strain>
    </source>
</reference>
<dbReference type="Gene3D" id="2.60.120.260">
    <property type="entry name" value="Galactose-binding domain-like"/>
    <property type="match status" value="1"/>
</dbReference>
<dbReference type="InParanoid" id="A0A165CY59"/>
<keyword evidence="2" id="KW-1185">Reference proteome</keyword>
<dbReference type="AlphaFoldDB" id="A0A165CY59"/>
<accession>A0A165CY59</accession>
<dbReference type="OrthoDB" id="2576334at2759"/>
<proteinExistence type="predicted"/>
<dbReference type="EMBL" id="KV426272">
    <property type="protein sequence ID" value="KZV83416.1"/>
    <property type="molecule type" value="Genomic_DNA"/>
</dbReference>
<name>A0A165CY59_EXIGL</name>